<dbReference type="AlphaFoldDB" id="A0A226D5G4"/>
<organism evidence="2 3">
    <name type="scientific">Folsomia candida</name>
    <name type="common">Springtail</name>
    <dbReference type="NCBI Taxonomy" id="158441"/>
    <lineage>
        <taxon>Eukaryota</taxon>
        <taxon>Metazoa</taxon>
        <taxon>Ecdysozoa</taxon>
        <taxon>Arthropoda</taxon>
        <taxon>Hexapoda</taxon>
        <taxon>Collembola</taxon>
        <taxon>Entomobryomorpha</taxon>
        <taxon>Isotomoidea</taxon>
        <taxon>Isotomidae</taxon>
        <taxon>Proisotominae</taxon>
        <taxon>Folsomia</taxon>
    </lineage>
</organism>
<evidence type="ECO:0000313" key="3">
    <source>
        <dbReference type="Proteomes" id="UP000198287"/>
    </source>
</evidence>
<dbReference type="PANTHER" id="PTHR13318">
    <property type="entry name" value="PARTNER OF PAIRED, ISOFORM B-RELATED"/>
    <property type="match status" value="1"/>
</dbReference>
<gene>
    <name evidence="2" type="ORF">Fcan01_24682</name>
</gene>
<keyword evidence="3" id="KW-1185">Reference proteome</keyword>
<dbReference type="SUPFAM" id="SSF52047">
    <property type="entry name" value="RNI-like"/>
    <property type="match status" value="1"/>
</dbReference>
<name>A0A226D5G4_FOLCA</name>
<dbReference type="OMA" id="DIHECEN"/>
<feature type="region of interest" description="Disordered" evidence="1">
    <location>
        <begin position="81"/>
        <end position="110"/>
    </location>
</feature>
<feature type="compositionally biased region" description="Acidic residues" evidence="1">
    <location>
        <begin position="86"/>
        <end position="104"/>
    </location>
</feature>
<protein>
    <submittedName>
        <fullName evidence="2">F-box/LRR-repeat protein 4</fullName>
    </submittedName>
</protein>
<reference evidence="2 3" key="1">
    <citation type="submission" date="2015-12" db="EMBL/GenBank/DDBJ databases">
        <title>The genome of Folsomia candida.</title>
        <authorList>
            <person name="Faddeeva A."/>
            <person name="Derks M.F."/>
            <person name="Anvar Y."/>
            <person name="Smit S."/>
            <person name="Van Straalen N."/>
            <person name="Roelofs D."/>
        </authorList>
    </citation>
    <scope>NUCLEOTIDE SEQUENCE [LARGE SCALE GENOMIC DNA]</scope>
    <source>
        <strain evidence="2 3">VU population</strain>
        <tissue evidence="2">Whole body</tissue>
    </source>
</reference>
<sequence length="924" mass="104351">MVGGGIQQHFQQIQQRALPPCSLHMSPNNTQNGVTQVGGDDEVPGCSKSVTYMNGGGRNGTSAPETSAYFDGMGGDMSIDFNNIDFEGDDDDGGDGGDDSDGDPEDFKWPNNLPHPLLIPDVVRDIMNKLGMADVDRFRQVCRVWNEESCAVLQAKKIVALLEIDSMKYYLEKFSTTTYFPHHHFELHMENLLEPQIMRRFWTIFGSHVKVLDLRQASLFIETLFDIIAQHLPNLERLAIKSLPRKLSLRRNSHPPPPPLNFVMFQLNDQLEHLEENHHQGSSRTHALPAPRDDWTSLRFNQIKELTLCWCQQDEDATINILKDLLRSMPSLERLLVTDIPPLSAGGNIGVIGHRPMVAIPQPAAVGARARLSRLLVQVLTDPNILLPKLSTLNFPIEVGNTELTKLTEKRYRFNTVILKLHTGTKNSFLKEFLISASPSLQYLEIAFPDGFFADGITFPAYSQIKPHDRVHHLQQVVHLALKNFHGPLNLLKNLKLVRKLTINGSKFEPYFGFVHKLVGPMSTMSAVKVDHNLQVLRTDSYINSEDIISLAASFPLLRILKLFEVDDAGLGIIYRNLPYIKELEIIKGKVTDQGLSGVPLEVCKDMAETSTFLFVDPAKFRSDLFLGSLQYLKTLKLVCDDVTDISIVFGIVGCKNLETLTLHSPSISDMGLFKIADMMPQLQFLDIHECENVSEEGKFYVKEKMQHVPTLILEPYSMQKLKLTDNSFRQVGYPYRGRCVRPERYGPDEEYDRLPLRERMLMAMDRRRRYIALRMVHRVGRVAAPAAAAAMHVPPPAMGNLPDDDELRMLMELHPMFVEDEAFMNFGEERNVQAIVLSDSDDEDDIPTPPNEIAEDEEYDNIAGNINLNPFLAHGALALGQDDDQDIELDAPEDMQQDFLLDNDHRLQHLFPPPMDPRGNGAN</sequence>
<dbReference type="Proteomes" id="UP000198287">
    <property type="component" value="Unassembled WGS sequence"/>
</dbReference>
<dbReference type="GO" id="GO:0031146">
    <property type="term" value="P:SCF-dependent proteasomal ubiquitin-dependent protein catabolic process"/>
    <property type="evidence" value="ECO:0007669"/>
    <property type="project" value="TreeGrafter"/>
</dbReference>
<dbReference type="PANTHER" id="PTHR13318:SF95">
    <property type="entry name" value="F-BOX PROTEIN YLR352W"/>
    <property type="match status" value="1"/>
</dbReference>
<evidence type="ECO:0000256" key="1">
    <source>
        <dbReference type="SAM" id="MobiDB-lite"/>
    </source>
</evidence>
<comment type="caution">
    <text evidence="2">The sequence shown here is derived from an EMBL/GenBank/DDBJ whole genome shotgun (WGS) entry which is preliminary data.</text>
</comment>
<dbReference type="InterPro" id="IPR032675">
    <property type="entry name" value="LRR_dom_sf"/>
</dbReference>
<dbReference type="STRING" id="158441.A0A226D5G4"/>
<dbReference type="OrthoDB" id="8251722at2759"/>
<dbReference type="Gene3D" id="3.80.10.10">
    <property type="entry name" value="Ribonuclease Inhibitor"/>
    <property type="match status" value="1"/>
</dbReference>
<evidence type="ECO:0000313" key="2">
    <source>
        <dbReference type="EMBL" id="OXA40459.1"/>
    </source>
</evidence>
<proteinExistence type="predicted"/>
<accession>A0A226D5G4</accession>
<dbReference type="EMBL" id="LNIX01000033">
    <property type="protein sequence ID" value="OXA40459.1"/>
    <property type="molecule type" value="Genomic_DNA"/>
</dbReference>
<dbReference type="GO" id="GO:0019005">
    <property type="term" value="C:SCF ubiquitin ligase complex"/>
    <property type="evidence" value="ECO:0007669"/>
    <property type="project" value="TreeGrafter"/>
</dbReference>